<keyword evidence="3" id="KW-1185">Reference proteome</keyword>
<feature type="transmembrane region" description="Helical" evidence="1">
    <location>
        <begin position="12"/>
        <end position="34"/>
    </location>
</feature>
<dbReference type="PROSITE" id="PS51257">
    <property type="entry name" value="PROKAR_LIPOPROTEIN"/>
    <property type="match status" value="1"/>
</dbReference>
<accession>A0ABW4BKU2</accession>
<sequence length="208" mass="23998">MKKGSLAVLNWVALIFACISFTAIVTILLTLLMYPLEIRGQNLTSYGLSADKLTANYRQLMAYLNFPWVAKLQMSDFPISVNGVAHFADVKRLFLWAWGLLVLTVPWALVFLRRLRQRRQLDLLKYPAEIGAILPVIVALIASLNFDQFFITFHHLFFRNSNWLFDPNTDPIILVLPESFFGHCFILAFVIFESLMITGIVRARRSWR</sequence>
<dbReference type="InterPro" id="IPR010178">
    <property type="entry name" value="Lit"/>
</dbReference>
<evidence type="ECO:0000313" key="3">
    <source>
        <dbReference type="Proteomes" id="UP001597191"/>
    </source>
</evidence>
<comment type="caution">
    <text evidence="2">The sequence shown here is derived from an EMBL/GenBank/DDBJ whole genome shotgun (WGS) entry which is preliminary data.</text>
</comment>
<reference evidence="3" key="1">
    <citation type="journal article" date="2019" name="Int. J. Syst. Evol. Microbiol.">
        <title>The Global Catalogue of Microorganisms (GCM) 10K type strain sequencing project: providing services to taxonomists for standard genome sequencing and annotation.</title>
        <authorList>
            <consortium name="The Broad Institute Genomics Platform"/>
            <consortium name="The Broad Institute Genome Sequencing Center for Infectious Disease"/>
            <person name="Wu L."/>
            <person name="Ma J."/>
        </authorList>
    </citation>
    <scope>NUCLEOTIDE SEQUENCE [LARGE SCALE GENOMIC DNA]</scope>
    <source>
        <strain evidence="3">CCM 8937</strain>
    </source>
</reference>
<proteinExistence type="predicted"/>
<dbReference type="Proteomes" id="UP001597191">
    <property type="component" value="Unassembled WGS sequence"/>
</dbReference>
<dbReference type="NCBIfam" id="TIGR01906">
    <property type="entry name" value="integ_TIGR01906"/>
    <property type="match status" value="1"/>
</dbReference>
<dbReference type="Pfam" id="PF07314">
    <property type="entry name" value="Lit"/>
    <property type="match status" value="1"/>
</dbReference>
<dbReference type="EMBL" id="JBHTOH010000002">
    <property type="protein sequence ID" value="MFD1410047.1"/>
    <property type="molecule type" value="Genomic_DNA"/>
</dbReference>
<keyword evidence="1" id="KW-0472">Membrane</keyword>
<evidence type="ECO:0000313" key="2">
    <source>
        <dbReference type="EMBL" id="MFD1410047.1"/>
    </source>
</evidence>
<evidence type="ECO:0000256" key="1">
    <source>
        <dbReference type="SAM" id="Phobius"/>
    </source>
</evidence>
<feature type="transmembrane region" description="Helical" evidence="1">
    <location>
        <begin position="93"/>
        <end position="112"/>
    </location>
</feature>
<gene>
    <name evidence="2" type="ORF">ACFQ4R_00175</name>
</gene>
<name>A0ABW4BKU2_9LACO</name>
<keyword evidence="1" id="KW-1133">Transmembrane helix</keyword>
<organism evidence="2 3">
    <name type="scientific">Lapidilactobacillus gannanensis</name>
    <dbReference type="NCBI Taxonomy" id="2486002"/>
    <lineage>
        <taxon>Bacteria</taxon>
        <taxon>Bacillati</taxon>
        <taxon>Bacillota</taxon>
        <taxon>Bacilli</taxon>
        <taxon>Lactobacillales</taxon>
        <taxon>Lactobacillaceae</taxon>
        <taxon>Lapidilactobacillus</taxon>
    </lineage>
</organism>
<feature type="transmembrane region" description="Helical" evidence="1">
    <location>
        <begin position="133"/>
        <end position="157"/>
    </location>
</feature>
<feature type="transmembrane region" description="Helical" evidence="1">
    <location>
        <begin position="180"/>
        <end position="201"/>
    </location>
</feature>
<protein>
    <submittedName>
        <fullName evidence="2">TIGR01906 family membrane protein</fullName>
    </submittedName>
</protein>
<keyword evidence="1" id="KW-0812">Transmembrane</keyword>
<dbReference type="RefSeq" id="WP_125650937.1">
    <property type="nucleotide sequence ID" value="NZ_JBHTOH010000002.1"/>
</dbReference>